<dbReference type="Proteomes" id="UP001153636">
    <property type="component" value="Chromosome 3"/>
</dbReference>
<evidence type="ECO:0000259" key="2">
    <source>
        <dbReference type="PROSITE" id="PS50157"/>
    </source>
</evidence>
<dbReference type="EMBL" id="OV651815">
    <property type="protein sequence ID" value="CAH1108445.1"/>
    <property type="molecule type" value="Genomic_DNA"/>
</dbReference>
<evidence type="ECO:0000256" key="1">
    <source>
        <dbReference type="PROSITE-ProRule" id="PRU00042"/>
    </source>
</evidence>
<dbReference type="PROSITE" id="PS00028">
    <property type="entry name" value="ZINC_FINGER_C2H2_1"/>
    <property type="match status" value="1"/>
</dbReference>
<keyword evidence="1" id="KW-0863">Zinc-finger</keyword>
<feature type="domain" description="C2H2-type" evidence="2">
    <location>
        <begin position="3"/>
        <end position="32"/>
    </location>
</feature>
<sequence>MPNQCCYVCGKIFSNASSLRRHARNFHKDAADEIAPNLYKNSTKYNFNCQCDIQNKITRYLKDMNCPTKLQIIKNILANIYFTYISCKFVQQFIRINNFLY</sequence>
<dbReference type="OrthoDB" id="10261408at2759"/>
<name>A0A9P0CZ63_9CUCU</name>
<dbReference type="Gene3D" id="3.30.160.60">
    <property type="entry name" value="Classic Zinc Finger"/>
    <property type="match status" value="1"/>
</dbReference>
<evidence type="ECO:0000313" key="4">
    <source>
        <dbReference type="Proteomes" id="UP001153636"/>
    </source>
</evidence>
<dbReference type="InterPro" id="IPR013087">
    <property type="entry name" value="Znf_C2H2_type"/>
</dbReference>
<keyword evidence="1" id="KW-0862">Zinc</keyword>
<protein>
    <recommendedName>
        <fullName evidence="2">C2H2-type domain-containing protein</fullName>
    </recommendedName>
</protein>
<reference evidence="3" key="1">
    <citation type="submission" date="2022-01" db="EMBL/GenBank/DDBJ databases">
        <authorList>
            <person name="King R."/>
        </authorList>
    </citation>
    <scope>NUCLEOTIDE SEQUENCE</scope>
</reference>
<evidence type="ECO:0000313" key="3">
    <source>
        <dbReference type="EMBL" id="CAH1108445.1"/>
    </source>
</evidence>
<keyword evidence="1" id="KW-0479">Metal-binding</keyword>
<dbReference type="GO" id="GO:0008270">
    <property type="term" value="F:zinc ion binding"/>
    <property type="evidence" value="ECO:0007669"/>
    <property type="project" value="UniProtKB-KW"/>
</dbReference>
<gene>
    <name evidence="3" type="ORF">PSYICH_LOCUS8773</name>
</gene>
<proteinExistence type="predicted"/>
<organism evidence="3 4">
    <name type="scientific">Psylliodes chrysocephalus</name>
    <dbReference type="NCBI Taxonomy" id="3402493"/>
    <lineage>
        <taxon>Eukaryota</taxon>
        <taxon>Metazoa</taxon>
        <taxon>Ecdysozoa</taxon>
        <taxon>Arthropoda</taxon>
        <taxon>Hexapoda</taxon>
        <taxon>Insecta</taxon>
        <taxon>Pterygota</taxon>
        <taxon>Neoptera</taxon>
        <taxon>Endopterygota</taxon>
        <taxon>Coleoptera</taxon>
        <taxon>Polyphaga</taxon>
        <taxon>Cucujiformia</taxon>
        <taxon>Chrysomeloidea</taxon>
        <taxon>Chrysomelidae</taxon>
        <taxon>Galerucinae</taxon>
        <taxon>Alticini</taxon>
        <taxon>Psylliodes</taxon>
    </lineage>
</organism>
<accession>A0A9P0CZ63</accession>
<dbReference type="AlphaFoldDB" id="A0A9P0CZ63"/>
<keyword evidence="4" id="KW-1185">Reference proteome</keyword>
<dbReference type="PROSITE" id="PS50157">
    <property type="entry name" value="ZINC_FINGER_C2H2_2"/>
    <property type="match status" value="1"/>
</dbReference>